<protein>
    <recommendedName>
        <fullName evidence="3">DUF4123 domain-containing protein</fullName>
    </recommendedName>
</protein>
<dbReference type="EMBL" id="JACGCU010000002">
    <property type="protein sequence ID" value="MBA6057941.1"/>
    <property type="molecule type" value="Genomic_DNA"/>
</dbReference>
<comment type="caution">
    <text evidence="1">The sequence shown here is derived from an EMBL/GenBank/DDBJ whole genome shotgun (WGS) entry which is preliminary data.</text>
</comment>
<dbReference type="RefSeq" id="WP_054881126.1">
    <property type="nucleotide sequence ID" value="NZ_CP091311.1"/>
</dbReference>
<dbReference type="AlphaFoldDB" id="A0A7W2JF88"/>
<proteinExistence type="predicted"/>
<dbReference type="Proteomes" id="UP000556620">
    <property type="component" value="Unassembled WGS sequence"/>
</dbReference>
<name>A0A7W2JF88_9PSED</name>
<sequence length="307" mass="33771">MTADELAHVIEQQHAPTLYSYVLVDPLAPEDKGDPALLAQLREALGASALMHVPRPDLAHVPHLHPVLVCLAVPGALPSRAILELTARAAVRGLFQPRRYVCGWVFSEQPAADIAAHLSCLCRLPDRAQALSFYPVYEPIRLELLAATFKQGERAPWWPISRWLFLNSSGQLLNLKGQSGRRCLLPASAWRMQADGALVERVLRSLSALRAGVNNSFQCQIPSFAAVRAGNHIQEARALGLTDSEDIVVLALHQLCIHPQLTSLAAVRGLIDVACQEQRALAPLLARYSEAHWRHLIQLLPEAERLA</sequence>
<reference evidence="1 2" key="1">
    <citation type="submission" date="2020-07" db="EMBL/GenBank/DDBJ databases">
        <title>Diversity of carbapenemase encoding genes among Pseudomonas putida group clinical isolates in a tertiary Brazilian hospital.</title>
        <authorList>
            <person name="Alberto-Lei F."/>
            <person name="Nodari C.S."/>
            <person name="Streling A.P."/>
            <person name="Paulino J.T."/>
            <person name="Bessa-Neto F.O."/>
            <person name="Cayo R."/>
            <person name="Gales A.C."/>
        </authorList>
    </citation>
    <scope>NUCLEOTIDE SEQUENCE [LARGE SCALE GENOMIC DNA]</scope>
    <source>
        <strain evidence="1 2">14535</strain>
    </source>
</reference>
<evidence type="ECO:0008006" key="3">
    <source>
        <dbReference type="Google" id="ProtNLM"/>
    </source>
</evidence>
<evidence type="ECO:0000313" key="1">
    <source>
        <dbReference type="EMBL" id="MBA6057941.1"/>
    </source>
</evidence>
<evidence type="ECO:0000313" key="2">
    <source>
        <dbReference type="Proteomes" id="UP000556620"/>
    </source>
</evidence>
<accession>A0A7W2JF88</accession>
<organism evidence="1 2">
    <name type="scientific">Pseudomonas juntendi</name>
    <dbReference type="NCBI Taxonomy" id="2666183"/>
    <lineage>
        <taxon>Bacteria</taxon>
        <taxon>Pseudomonadati</taxon>
        <taxon>Pseudomonadota</taxon>
        <taxon>Gammaproteobacteria</taxon>
        <taxon>Pseudomonadales</taxon>
        <taxon>Pseudomonadaceae</taxon>
        <taxon>Pseudomonas</taxon>
    </lineage>
</organism>
<gene>
    <name evidence="1" type="ORF">H4C44_01950</name>
</gene>